<gene>
    <name evidence="1" type="ORF">SDC9_126468</name>
</gene>
<dbReference type="EMBL" id="VSSQ01029344">
    <property type="protein sequence ID" value="MPM79435.1"/>
    <property type="molecule type" value="Genomic_DNA"/>
</dbReference>
<accession>A0A645CRB1</accession>
<sequence>MTPVHVEAAKSIRNAAGDEKSPIHRFESPLRSTHGVYLRAHLKSGMEPVSLFTFFLSA</sequence>
<name>A0A645CRB1_9ZZZZ</name>
<comment type="caution">
    <text evidence="1">The sequence shown here is derived from an EMBL/GenBank/DDBJ whole genome shotgun (WGS) entry which is preliminary data.</text>
</comment>
<evidence type="ECO:0000313" key="1">
    <source>
        <dbReference type="EMBL" id="MPM79435.1"/>
    </source>
</evidence>
<protein>
    <submittedName>
        <fullName evidence="1">Uncharacterized protein</fullName>
    </submittedName>
</protein>
<organism evidence="1">
    <name type="scientific">bioreactor metagenome</name>
    <dbReference type="NCBI Taxonomy" id="1076179"/>
    <lineage>
        <taxon>unclassified sequences</taxon>
        <taxon>metagenomes</taxon>
        <taxon>ecological metagenomes</taxon>
    </lineage>
</organism>
<dbReference type="AlphaFoldDB" id="A0A645CRB1"/>
<reference evidence="1" key="1">
    <citation type="submission" date="2019-08" db="EMBL/GenBank/DDBJ databases">
        <authorList>
            <person name="Kucharzyk K."/>
            <person name="Murdoch R.W."/>
            <person name="Higgins S."/>
            <person name="Loffler F."/>
        </authorList>
    </citation>
    <scope>NUCLEOTIDE SEQUENCE</scope>
</reference>
<proteinExistence type="predicted"/>